<accession>A0A1M5HSL9</accession>
<dbReference type="Pfam" id="PF16655">
    <property type="entry name" value="PhoD_N"/>
    <property type="match status" value="1"/>
</dbReference>
<dbReference type="InterPro" id="IPR032093">
    <property type="entry name" value="PhoD_N"/>
</dbReference>
<dbReference type="InterPro" id="IPR029052">
    <property type="entry name" value="Metallo-depent_PP-like"/>
</dbReference>
<dbReference type="CDD" id="cd07389">
    <property type="entry name" value="MPP_PhoD"/>
    <property type="match status" value="1"/>
</dbReference>
<dbReference type="Gene3D" id="2.60.40.380">
    <property type="entry name" value="Purple acid phosphatase-like, N-terminal"/>
    <property type="match status" value="1"/>
</dbReference>
<feature type="domain" description="PhoD-like phosphatase metallophosphatase" evidence="2">
    <location>
        <begin position="132"/>
        <end position="515"/>
    </location>
</feature>
<dbReference type="EMBL" id="FQWD01000002">
    <property type="protein sequence ID" value="SHG18969.1"/>
    <property type="molecule type" value="Genomic_DNA"/>
</dbReference>
<feature type="signal peptide" evidence="1">
    <location>
        <begin position="1"/>
        <end position="27"/>
    </location>
</feature>
<dbReference type="STRING" id="634436.SAMN05216361_1602"/>
<dbReference type="AlphaFoldDB" id="A0A1M5HSL9"/>
<reference evidence="5" key="1">
    <citation type="submission" date="2016-11" db="EMBL/GenBank/DDBJ databases">
        <authorList>
            <person name="Varghese N."/>
            <person name="Submissions S."/>
        </authorList>
    </citation>
    <scope>NUCLEOTIDE SEQUENCE [LARGE SCALE GENOMIC DNA]</scope>
    <source>
        <strain evidence="5">CGMCC 1.8995</strain>
    </source>
</reference>
<dbReference type="PANTHER" id="PTHR43606">
    <property type="entry name" value="PHOSPHATASE, PUTATIVE (AFU_ORTHOLOGUE AFUA_6G08710)-RELATED"/>
    <property type="match status" value="1"/>
</dbReference>
<dbReference type="Gene3D" id="3.60.21.70">
    <property type="entry name" value="PhoD-like phosphatase"/>
    <property type="match status" value="1"/>
</dbReference>
<dbReference type="Pfam" id="PF09423">
    <property type="entry name" value="PhoD"/>
    <property type="match status" value="1"/>
</dbReference>
<dbReference type="PANTHER" id="PTHR43606:SF7">
    <property type="entry name" value="PHOSPHATASE, PUTATIVE (AFU_ORTHOLOGUE AFUA_6G08710)-RELATED"/>
    <property type="match status" value="1"/>
</dbReference>
<evidence type="ECO:0000259" key="3">
    <source>
        <dbReference type="Pfam" id="PF16655"/>
    </source>
</evidence>
<name>A0A1M5HSL9_9ALTE</name>
<dbReference type="InterPro" id="IPR006311">
    <property type="entry name" value="TAT_signal"/>
</dbReference>
<feature type="domain" description="Phospholipase D N-terminal" evidence="3">
    <location>
        <begin position="37"/>
        <end position="120"/>
    </location>
</feature>
<feature type="chain" id="PRO_5013019546" evidence="1">
    <location>
        <begin position="28"/>
        <end position="548"/>
    </location>
</feature>
<evidence type="ECO:0000313" key="5">
    <source>
        <dbReference type="Proteomes" id="UP000184520"/>
    </source>
</evidence>
<gene>
    <name evidence="4" type="ORF">SAMN05216361_1602</name>
</gene>
<dbReference type="Proteomes" id="UP000184520">
    <property type="component" value="Unassembled WGS sequence"/>
</dbReference>
<dbReference type="PROSITE" id="PS51318">
    <property type="entry name" value="TAT"/>
    <property type="match status" value="1"/>
</dbReference>
<dbReference type="RefSeq" id="WP_073320410.1">
    <property type="nucleotide sequence ID" value="NZ_FQWD01000002.1"/>
</dbReference>
<dbReference type="SUPFAM" id="SSF56300">
    <property type="entry name" value="Metallo-dependent phosphatases"/>
    <property type="match status" value="1"/>
</dbReference>
<dbReference type="InterPro" id="IPR052900">
    <property type="entry name" value="Phospholipid_Metab_Enz"/>
</dbReference>
<dbReference type="OrthoDB" id="327733at2"/>
<proteinExistence type="predicted"/>
<organism evidence="4 5">
    <name type="scientific">Marisediminitalea aggregata</name>
    <dbReference type="NCBI Taxonomy" id="634436"/>
    <lineage>
        <taxon>Bacteria</taxon>
        <taxon>Pseudomonadati</taxon>
        <taxon>Pseudomonadota</taxon>
        <taxon>Gammaproteobacteria</taxon>
        <taxon>Alteromonadales</taxon>
        <taxon>Alteromonadaceae</taxon>
        <taxon>Marisediminitalea</taxon>
    </lineage>
</organism>
<sequence>MTFSRRHFIKTGLASSLISPFYRPAFALPNSALFDCGVASGDPTHDAVIIWTHTTKPVTLTWQVAEDVAFTRIVKQGQGQTFNEADCTFKVDVTGLTPGSIYYYRFSSGSEQSEPGRTKTLPEGNLDTLSIAVASCSNYPFGYFNAYHHIASDSDIDFVVHLGDYIYEYGQSGWGAESGRQLNRQHLPAHEIVSLADYRQRHRQYKTDSGSRLMHATHPLIPTWDDHESANNPYMNGAQNHQSHEGSWTARRAASIQAYYEWMPLREPGPQANKAQLWRHFSFGNLATLTTLETRHTGRSLQIDYGEHLKQLNTEQSLRHFIETVLGDPSRTMISVAMEQFLEAQLAASVKHAKWRLIGNQIPIARTHVPDVTDLTLPTSLADNDPVAAHFAYFMALGKLDLPIYLDTWDGYPVAREKFYQLCQSVDATDLIVLTGDSHAFWANQLYAGDGDAMGVELGTAGITSPGDFESLGPELATELDLRVASHNREIMWTDCQHRGYVKVSLQPEQATVKFIAVSNVNSEHYTAKTLRQYRITKQGRSLSMTRA</sequence>
<evidence type="ECO:0000259" key="2">
    <source>
        <dbReference type="Pfam" id="PF09423"/>
    </source>
</evidence>
<keyword evidence="1" id="KW-0732">Signal</keyword>
<dbReference type="InterPro" id="IPR038607">
    <property type="entry name" value="PhoD-like_sf"/>
</dbReference>
<keyword evidence="5" id="KW-1185">Reference proteome</keyword>
<evidence type="ECO:0000313" key="4">
    <source>
        <dbReference type="EMBL" id="SHG18969.1"/>
    </source>
</evidence>
<dbReference type="InterPro" id="IPR018946">
    <property type="entry name" value="PhoD-like_MPP"/>
</dbReference>
<protein>
    <submittedName>
        <fullName evidence="4">Alkaline phosphatase/alkaline phosphatase D</fullName>
    </submittedName>
</protein>
<evidence type="ECO:0000256" key="1">
    <source>
        <dbReference type="SAM" id="SignalP"/>
    </source>
</evidence>